<keyword evidence="1" id="KW-0812">Transmembrane</keyword>
<keyword evidence="1" id="KW-1133">Transmembrane helix</keyword>
<keyword evidence="1" id="KW-0472">Membrane</keyword>
<evidence type="ECO:0000313" key="4">
    <source>
        <dbReference type="Proteomes" id="UP000239736"/>
    </source>
</evidence>
<comment type="caution">
    <text evidence="3">The sequence shown here is derived from an EMBL/GenBank/DDBJ whole genome shotgun (WGS) entry which is preliminary data.</text>
</comment>
<evidence type="ECO:0000259" key="2">
    <source>
        <dbReference type="Pfam" id="PF10756"/>
    </source>
</evidence>
<dbReference type="InterPro" id="IPR019692">
    <property type="entry name" value="CFP-6_PH"/>
</dbReference>
<sequence length="139" mass="15606">MSFVETFEWRGRARRGRLYLALAVGVLALHFGLTTNVSPIVPALAAIYLLVVLVRLFLFPTRGMRLGRYRLRWSNGFRRYSVPYEDIEQVRVGKMPDGRTACVVRLTDGQSVAMPGIETADPGRLAREFGLRGIPIVQA</sequence>
<dbReference type="Proteomes" id="UP000239736">
    <property type="component" value="Unassembled WGS sequence"/>
</dbReference>
<dbReference type="Pfam" id="PF10756">
    <property type="entry name" value="bPH_6"/>
    <property type="match status" value="1"/>
</dbReference>
<protein>
    <submittedName>
        <fullName evidence="3">PH (Pleckstrin Homology) domain-containing protein</fullName>
    </submittedName>
</protein>
<name>A0A2S5JIK4_9RHOB</name>
<dbReference type="EMBL" id="PRDS01000003">
    <property type="protein sequence ID" value="PPB81272.1"/>
    <property type="molecule type" value="Genomic_DNA"/>
</dbReference>
<feature type="transmembrane region" description="Helical" evidence="1">
    <location>
        <begin position="39"/>
        <end position="58"/>
    </location>
</feature>
<evidence type="ECO:0000313" key="3">
    <source>
        <dbReference type="EMBL" id="PPB81272.1"/>
    </source>
</evidence>
<accession>A0A2S5JIK4</accession>
<evidence type="ECO:0000256" key="1">
    <source>
        <dbReference type="SAM" id="Phobius"/>
    </source>
</evidence>
<gene>
    <name evidence="3" type="ORF">LV82_01318</name>
</gene>
<proteinExistence type="predicted"/>
<feature type="domain" description="Low molecular weight protein antigen 6 PH" evidence="2">
    <location>
        <begin position="66"/>
        <end position="128"/>
    </location>
</feature>
<keyword evidence="4" id="KW-1185">Reference proteome</keyword>
<feature type="transmembrane region" description="Helical" evidence="1">
    <location>
        <begin position="16"/>
        <end position="33"/>
    </location>
</feature>
<dbReference type="AlphaFoldDB" id="A0A2S5JIK4"/>
<reference evidence="3 4" key="1">
    <citation type="submission" date="2018-01" db="EMBL/GenBank/DDBJ databases">
        <title>Genomic Encyclopedia of Archaeal and Bacterial Type Strains, Phase II (KMG-II): from individual species to whole genera.</title>
        <authorList>
            <person name="Goeker M."/>
        </authorList>
    </citation>
    <scope>NUCLEOTIDE SEQUENCE [LARGE SCALE GENOMIC DNA]</scope>
    <source>
        <strain evidence="3 4">DSM 12048</strain>
    </source>
</reference>
<organism evidence="3 4">
    <name type="scientific">Albidovulum inexpectatum</name>
    <dbReference type="NCBI Taxonomy" id="196587"/>
    <lineage>
        <taxon>Bacteria</taxon>
        <taxon>Pseudomonadati</taxon>
        <taxon>Pseudomonadota</taxon>
        <taxon>Alphaproteobacteria</taxon>
        <taxon>Rhodobacterales</taxon>
        <taxon>Paracoccaceae</taxon>
        <taxon>Albidovulum</taxon>
    </lineage>
</organism>
<dbReference type="RefSeq" id="WP_104070121.1">
    <property type="nucleotide sequence ID" value="NZ_PRDS01000003.1"/>
</dbReference>